<evidence type="ECO:0000256" key="5">
    <source>
        <dbReference type="SAM" id="MobiDB-lite"/>
    </source>
</evidence>
<protein>
    <recommendedName>
        <fullName evidence="6">PHD-type domain-containing protein</fullName>
    </recommendedName>
</protein>
<feature type="region of interest" description="Disordered" evidence="5">
    <location>
        <begin position="1"/>
        <end position="23"/>
    </location>
</feature>
<feature type="region of interest" description="Disordered" evidence="5">
    <location>
        <begin position="676"/>
        <end position="721"/>
    </location>
</feature>
<dbReference type="InterPro" id="IPR056699">
    <property type="entry name" value="DUF7797"/>
</dbReference>
<dbReference type="AlphaFoldDB" id="A0A8T0XVI3"/>
<dbReference type="PROSITE" id="PS01359">
    <property type="entry name" value="ZF_PHD_1"/>
    <property type="match status" value="1"/>
</dbReference>
<dbReference type="PROSITE" id="PS50016">
    <property type="entry name" value="ZF_PHD_2"/>
    <property type="match status" value="1"/>
</dbReference>
<keyword evidence="8" id="KW-1185">Reference proteome</keyword>
<evidence type="ECO:0000256" key="1">
    <source>
        <dbReference type="ARBA" id="ARBA00022723"/>
    </source>
</evidence>
<name>A0A8T0XVI3_PANVG</name>
<evidence type="ECO:0000256" key="3">
    <source>
        <dbReference type="ARBA" id="ARBA00022833"/>
    </source>
</evidence>
<keyword evidence="3" id="KW-0862">Zinc</keyword>
<feature type="region of interest" description="Disordered" evidence="5">
    <location>
        <begin position="509"/>
        <end position="557"/>
    </location>
</feature>
<keyword evidence="2 4" id="KW-0863">Zinc-finger</keyword>
<dbReference type="PANTHER" id="PTHR47527:SF3">
    <property type="entry name" value="RING_FYVE_PHD ZINC FINGER SUPERFAMILY PROTEIN"/>
    <property type="match status" value="1"/>
</dbReference>
<feature type="compositionally biased region" description="Polar residues" evidence="5">
    <location>
        <begin position="509"/>
        <end position="527"/>
    </location>
</feature>
<feature type="region of interest" description="Disordered" evidence="5">
    <location>
        <begin position="476"/>
        <end position="496"/>
    </location>
</feature>
<evidence type="ECO:0000256" key="2">
    <source>
        <dbReference type="ARBA" id="ARBA00022771"/>
    </source>
</evidence>
<dbReference type="InterPro" id="IPR001965">
    <property type="entry name" value="Znf_PHD"/>
</dbReference>
<dbReference type="Pfam" id="PF25073">
    <property type="entry name" value="DUF7797"/>
    <property type="match status" value="1"/>
</dbReference>
<dbReference type="SMART" id="SM00249">
    <property type="entry name" value="PHD"/>
    <property type="match status" value="1"/>
</dbReference>
<dbReference type="CDD" id="cd15489">
    <property type="entry name" value="PHD_SF"/>
    <property type="match status" value="1"/>
</dbReference>
<feature type="compositionally biased region" description="Polar residues" evidence="5">
    <location>
        <begin position="476"/>
        <end position="495"/>
    </location>
</feature>
<dbReference type="InterPro" id="IPR019787">
    <property type="entry name" value="Znf_PHD-finger"/>
</dbReference>
<dbReference type="InterPro" id="IPR013083">
    <property type="entry name" value="Znf_RING/FYVE/PHD"/>
</dbReference>
<organism evidence="7 8">
    <name type="scientific">Panicum virgatum</name>
    <name type="common">Blackwell switchgrass</name>
    <dbReference type="NCBI Taxonomy" id="38727"/>
    <lineage>
        <taxon>Eukaryota</taxon>
        <taxon>Viridiplantae</taxon>
        <taxon>Streptophyta</taxon>
        <taxon>Embryophyta</taxon>
        <taxon>Tracheophyta</taxon>
        <taxon>Spermatophyta</taxon>
        <taxon>Magnoliopsida</taxon>
        <taxon>Liliopsida</taxon>
        <taxon>Poales</taxon>
        <taxon>Poaceae</taxon>
        <taxon>PACMAD clade</taxon>
        <taxon>Panicoideae</taxon>
        <taxon>Panicodae</taxon>
        <taxon>Paniceae</taxon>
        <taxon>Panicinae</taxon>
        <taxon>Panicum</taxon>
        <taxon>Panicum sect. Hiantes</taxon>
    </lineage>
</organism>
<dbReference type="EMBL" id="CM029037">
    <property type="protein sequence ID" value="KAG2661124.1"/>
    <property type="molecule type" value="Genomic_DNA"/>
</dbReference>
<feature type="compositionally biased region" description="Low complexity" evidence="5">
    <location>
        <begin position="1"/>
        <end position="15"/>
    </location>
</feature>
<comment type="caution">
    <text evidence="7">The sequence shown here is derived from an EMBL/GenBank/DDBJ whole genome shotgun (WGS) entry which is preliminary data.</text>
</comment>
<sequence length="773" mass="81129">MGDAAAAATPAASPAGKRRRGDEVAGLRRVAEIVMVLAAAGEVRGGREPTAAERALAAEARERLAAAVAEGAVRPKDLFPGEAVRAVVEDLGLNRAKDPAAMGFRPPKASIADRLMLTKRKMEEVKEAPVQPTVSTPQTVVSGMSEFHSLNGAPKFGVGVPRNPQVAAVAATAPLTSTSPVILKPPGSSPVKPVANSSGVALPHTGPSHKLDIDVNGPLNFARGGATVVYPNKSTLDTSARPNVNAVQSSNQLLKNQDTKPVAVQAATGNTVVVHRATQSVAFVPPKPTFVNHNEIAKSVQRFLHQPTNHPSWTPPSTEYMHSRLGCQICKVAITDTDSLLVCDACERGVHLKCLQQYGNKGVPKAEWHCSACLTQSKGKPLPPKYGKVTRTVVASKAAPPAGAAQASLQGSAENMAAKENHQKLAANGNLMKPISTHGGSTMHNVNVLALGAMGAGSQSQLASTLRPPIVNTVKAETSSTGKEGTGQQRSSVTQPDVKFPLRLRSGSSLNSAVSANDTMNSEQTAEMSGAEAKVKSEANFEPPVSRDDELVDSSRTSVEQTKIVATEENPRAQATPVTDKLKDEEMTTNNGTSTDQGRNFTTEAKLPSEAPSEALTINDVKMTISTGIPVQQSNIVTIEEKLQIDAASDPHRIQDMEMSTDNGLPADQSSNIVAEEMSQSEKTSSTGDTDVPANAGIPTDQTQHSNGSTENAVKQPPNGEPYKDKLGCNIVSDCVSSTQRIASNGIIYPKDETSCVSENEAVGCNTEAKEAN</sequence>
<evidence type="ECO:0000256" key="4">
    <source>
        <dbReference type="PROSITE-ProRule" id="PRU00146"/>
    </source>
</evidence>
<feature type="domain" description="PHD-type" evidence="6">
    <location>
        <begin position="324"/>
        <end position="376"/>
    </location>
</feature>
<evidence type="ECO:0000313" key="7">
    <source>
        <dbReference type="EMBL" id="KAG2661123.1"/>
    </source>
</evidence>
<feature type="compositionally biased region" description="Basic and acidic residues" evidence="5">
    <location>
        <begin position="533"/>
        <end position="549"/>
    </location>
</feature>
<dbReference type="Proteomes" id="UP000823388">
    <property type="component" value="Chromosome 1K"/>
</dbReference>
<feature type="region of interest" description="Disordered" evidence="5">
    <location>
        <begin position="572"/>
        <end position="600"/>
    </location>
</feature>
<gene>
    <name evidence="7" type="ORF">PVAP13_1KG481900</name>
</gene>
<dbReference type="InterPro" id="IPR011011">
    <property type="entry name" value="Znf_FYVE_PHD"/>
</dbReference>
<proteinExistence type="predicted"/>
<evidence type="ECO:0000259" key="6">
    <source>
        <dbReference type="PROSITE" id="PS50016"/>
    </source>
</evidence>
<dbReference type="EMBL" id="CM029037">
    <property type="protein sequence ID" value="KAG2661123.1"/>
    <property type="molecule type" value="Genomic_DNA"/>
</dbReference>
<dbReference type="OrthoDB" id="787137at2759"/>
<dbReference type="GO" id="GO:0008270">
    <property type="term" value="F:zinc ion binding"/>
    <property type="evidence" value="ECO:0007669"/>
    <property type="project" value="UniProtKB-KW"/>
</dbReference>
<dbReference type="SUPFAM" id="SSF57903">
    <property type="entry name" value="FYVE/PHD zinc finger"/>
    <property type="match status" value="1"/>
</dbReference>
<dbReference type="InterPro" id="IPR019786">
    <property type="entry name" value="Zinc_finger_PHD-type_CS"/>
</dbReference>
<keyword evidence="1" id="KW-0479">Metal-binding</keyword>
<feature type="compositionally biased region" description="Polar residues" evidence="5">
    <location>
        <begin position="588"/>
        <end position="600"/>
    </location>
</feature>
<accession>A0A8T0XVI3</accession>
<evidence type="ECO:0000313" key="8">
    <source>
        <dbReference type="Proteomes" id="UP000823388"/>
    </source>
</evidence>
<reference evidence="7 8" key="1">
    <citation type="submission" date="2020-05" db="EMBL/GenBank/DDBJ databases">
        <title>WGS assembly of Panicum virgatum.</title>
        <authorList>
            <person name="Lovell J.T."/>
            <person name="Jenkins J."/>
            <person name="Shu S."/>
            <person name="Juenger T.E."/>
            <person name="Schmutz J."/>
        </authorList>
    </citation>
    <scope>NUCLEOTIDE SEQUENCE [LARGE SCALE GENOMIC DNA]</scope>
    <source>
        <strain evidence="7">AP13</strain>
        <strain evidence="8">cv. AP13</strain>
    </source>
</reference>
<dbReference type="Pfam" id="PF00628">
    <property type="entry name" value="PHD"/>
    <property type="match status" value="1"/>
</dbReference>
<dbReference type="PANTHER" id="PTHR47527">
    <property type="entry name" value="RING/FYVE/PHD ZINC FINGER SUPERFAMILY PROTEIN"/>
    <property type="match status" value="1"/>
</dbReference>
<feature type="compositionally biased region" description="Polar residues" evidence="5">
    <location>
        <begin position="700"/>
        <end position="713"/>
    </location>
</feature>
<dbReference type="Gene3D" id="3.30.40.10">
    <property type="entry name" value="Zinc/RING finger domain, C3HC4 (zinc finger)"/>
    <property type="match status" value="1"/>
</dbReference>